<feature type="compositionally biased region" description="Basic residues" evidence="1">
    <location>
        <begin position="1"/>
        <end position="10"/>
    </location>
</feature>
<protein>
    <submittedName>
        <fullName evidence="2">50S ribosomal protein L34</fullName>
    </submittedName>
</protein>
<evidence type="ECO:0000256" key="1">
    <source>
        <dbReference type="SAM" id="MobiDB-lite"/>
    </source>
</evidence>
<accession>A0ABS2VTQ2</accession>
<organism evidence="2 3">
    <name type="scientific">Streptomyces actuosus</name>
    <dbReference type="NCBI Taxonomy" id="1885"/>
    <lineage>
        <taxon>Bacteria</taxon>
        <taxon>Bacillati</taxon>
        <taxon>Actinomycetota</taxon>
        <taxon>Actinomycetes</taxon>
        <taxon>Kitasatosporales</taxon>
        <taxon>Streptomycetaceae</taxon>
        <taxon>Streptomyces</taxon>
    </lineage>
</organism>
<reference evidence="2 3" key="1">
    <citation type="submission" date="2021-02" db="EMBL/GenBank/DDBJ databases">
        <title>Whole genome sequencing of Streptomyces actuosus VRA1.</title>
        <authorList>
            <person name="Sen G."/>
            <person name="Sen A."/>
        </authorList>
    </citation>
    <scope>NUCLEOTIDE SEQUENCE [LARGE SCALE GENOMIC DNA]</scope>
    <source>
        <strain evidence="2 3">VRA1</strain>
    </source>
</reference>
<proteinExistence type="predicted"/>
<sequence>MRPNFRRRAGIHGYFLDSRTRTGRRAGQREKGRGSGHARA</sequence>
<dbReference type="Proteomes" id="UP000788262">
    <property type="component" value="Unassembled WGS sequence"/>
</dbReference>
<dbReference type="EMBL" id="JAFFZS010000016">
    <property type="protein sequence ID" value="MBN0046511.1"/>
    <property type="molecule type" value="Genomic_DNA"/>
</dbReference>
<keyword evidence="2" id="KW-0687">Ribonucleoprotein</keyword>
<evidence type="ECO:0000313" key="3">
    <source>
        <dbReference type="Proteomes" id="UP000788262"/>
    </source>
</evidence>
<keyword evidence="2" id="KW-0689">Ribosomal protein</keyword>
<feature type="region of interest" description="Disordered" evidence="1">
    <location>
        <begin position="1"/>
        <end position="40"/>
    </location>
</feature>
<comment type="caution">
    <text evidence="2">The sequence shown here is derived from an EMBL/GenBank/DDBJ whole genome shotgun (WGS) entry which is preliminary data.</text>
</comment>
<keyword evidence="3" id="KW-1185">Reference proteome</keyword>
<dbReference type="GO" id="GO:0005840">
    <property type="term" value="C:ribosome"/>
    <property type="evidence" value="ECO:0007669"/>
    <property type="project" value="UniProtKB-KW"/>
</dbReference>
<name>A0ABS2VTQ2_STRAS</name>
<evidence type="ECO:0000313" key="2">
    <source>
        <dbReference type="EMBL" id="MBN0046511.1"/>
    </source>
</evidence>
<gene>
    <name evidence="2" type="ORF">JS756_20865</name>
</gene>